<dbReference type="CDD" id="cd02440">
    <property type="entry name" value="AdoMet_MTases"/>
    <property type="match status" value="1"/>
</dbReference>
<evidence type="ECO:0000313" key="5">
    <source>
        <dbReference type="Proteomes" id="UP000305282"/>
    </source>
</evidence>
<name>A0A4S5D0G2_9ACTN</name>
<keyword evidence="2 4" id="KW-0808">Transferase</keyword>
<dbReference type="GO" id="GO:0032259">
    <property type="term" value="P:methylation"/>
    <property type="evidence" value="ECO:0007669"/>
    <property type="project" value="UniProtKB-KW"/>
</dbReference>
<feature type="domain" description="Methyltransferase" evidence="3">
    <location>
        <begin position="41"/>
        <end position="132"/>
    </location>
</feature>
<dbReference type="GO" id="GO:0008168">
    <property type="term" value="F:methyltransferase activity"/>
    <property type="evidence" value="ECO:0007669"/>
    <property type="project" value="UniProtKB-KW"/>
</dbReference>
<dbReference type="InterPro" id="IPR041698">
    <property type="entry name" value="Methyltransf_25"/>
</dbReference>
<evidence type="ECO:0000313" key="4">
    <source>
        <dbReference type="EMBL" id="THJ50825.1"/>
    </source>
</evidence>
<dbReference type="PANTHER" id="PTHR44942:SF4">
    <property type="entry name" value="METHYLTRANSFERASE TYPE 11 DOMAIN-CONTAINING PROTEIN"/>
    <property type="match status" value="1"/>
</dbReference>
<dbReference type="PANTHER" id="PTHR44942">
    <property type="entry name" value="METHYLTRANSF_11 DOMAIN-CONTAINING PROTEIN"/>
    <property type="match status" value="1"/>
</dbReference>
<proteinExistence type="predicted"/>
<dbReference type="RefSeq" id="WP_136449192.1">
    <property type="nucleotide sequence ID" value="NZ_SSXH01000614.1"/>
</dbReference>
<dbReference type="SUPFAM" id="SSF53335">
    <property type="entry name" value="S-adenosyl-L-methionine-dependent methyltransferases"/>
    <property type="match status" value="1"/>
</dbReference>
<evidence type="ECO:0000256" key="1">
    <source>
        <dbReference type="ARBA" id="ARBA00022603"/>
    </source>
</evidence>
<comment type="caution">
    <text evidence="4">The sequence shown here is derived from an EMBL/GenBank/DDBJ whole genome shotgun (WGS) entry which is preliminary data.</text>
</comment>
<keyword evidence="5" id="KW-1185">Reference proteome</keyword>
<evidence type="ECO:0000259" key="3">
    <source>
        <dbReference type="Pfam" id="PF13649"/>
    </source>
</evidence>
<dbReference type="EMBL" id="SSXH01000614">
    <property type="protein sequence ID" value="THJ50825.1"/>
    <property type="molecule type" value="Genomic_DNA"/>
</dbReference>
<sequence>MAGDLFSGTAGYYARYRPCYPPEFLADVARRFSLPGTGRLLDLGCGPGTLTLALAARMREVIGVDPEPEMLAEAAQQADRAGVRNVRWVAAAAENLPSDLGRFQLVTMGRSFHWMDRDQVLATVAGMVTPTGGFVIVSDYGLDRPATDWQRAIEQTQAKFLGTVRRAGSGVVVPTMESHEIVAKRSPFRRVERILYEFERRWTIEQVIGYLYSTSFQVRGLLGARRTAFEEEITEALRVCSPDNKFVEPVQLTAVFASLGT</sequence>
<gene>
    <name evidence="4" type="ORF">E7Y31_18705</name>
</gene>
<dbReference type="OrthoDB" id="9797252at2"/>
<dbReference type="InterPro" id="IPR051052">
    <property type="entry name" value="Diverse_substrate_MTase"/>
</dbReference>
<dbReference type="InterPro" id="IPR029063">
    <property type="entry name" value="SAM-dependent_MTases_sf"/>
</dbReference>
<evidence type="ECO:0000256" key="2">
    <source>
        <dbReference type="ARBA" id="ARBA00022679"/>
    </source>
</evidence>
<organism evidence="4 5">
    <name type="scientific">Candidatus Frankia alpina</name>
    <dbReference type="NCBI Taxonomy" id="2699483"/>
    <lineage>
        <taxon>Bacteria</taxon>
        <taxon>Bacillati</taxon>
        <taxon>Actinomycetota</taxon>
        <taxon>Actinomycetes</taxon>
        <taxon>Frankiales</taxon>
        <taxon>Frankiaceae</taxon>
        <taxon>Frankia</taxon>
    </lineage>
</organism>
<dbReference type="AlphaFoldDB" id="A0A4S5D0G2"/>
<reference evidence="4 5" key="1">
    <citation type="submission" date="2019-04" db="EMBL/GenBank/DDBJ databases">
        <title>Draft genome sequences for three unisolated Alnus-infective Frankia Sp+ strains, AgTrS, AiOr and AvVan, the first sequenced Frankia strains able to sporulate in-planta.</title>
        <authorList>
            <person name="Bethencourt L."/>
            <person name="Vautrin F."/>
            <person name="Taib N."/>
            <person name="Dubost A."/>
            <person name="Castro-Garcia L."/>
            <person name="Imbaud O."/>
            <person name="Abrouk D."/>
            <person name="Fournier P."/>
            <person name="Briolay J."/>
            <person name="Nguyen A."/>
            <person name="Normand P."/>
            <person name="Fernandez M.P."/>
            <person name="Brochier-Armanet C."/>
            <person name="Herrera-Belaroussi A."/>
        </authorList>
    </citation>
    <scope>NUCLEOTIDE SEQUENCE [LARGE SCALE GENOMIC DNA]</scope>
    <source>
        <strain evidence="4 5">AvVan</strain>
    </source>
</reference>
<dbReference type="Proteomes" id="UP000305282">
    <property type="component" value="Unassembled WGS sequence"/>
</dbReference>
<accession>A0A4S5D0G2</accession>
<protein>
    <submittedName>
        <fullName evidence="4">Class I SAM-dependent methyltransferase</fullName>
    </submittedName>
</protein>
<dbReference type="Pfam" id="PF13649">
    <property type="entry name" value="Methyltransf_25"/>
    <property type="match status" value="1"/>
</dbReference>
<keyword evidence="1 4" id="KW-0489">Methyltransferase</keyword>
<dbReference type="Gene3D" id="3.40.50.150">
    <property type="entry name" value="Vaccinia Virus protein VP39"/>
    <property type="match status" value="1"/>
</dbReference>